<dbReference type="EMBL" id="JACTVM010000001">
    <property type="protein sequence ID" value="MBC9225599.1"/>
    <property type="molecule type" value="Genomic_DNA"/>
</dbReference>
<evidence type="ECO:0000256" key="8">
    <source>
        <dbReference type="ARBA" id="ARBA00022833"/>
    </source>
</evidence>
<dbReference type="Gene3D" id="1.10.1670.10">
    <property type="entry name" value="Helix-hairpin-Helix base-excision DNA repair enzymes (C-terminal)"/>
    <property type="match status" value="1"/>
</dbReference>
<feature type="domain" description="HTH araC/xylS-type" evidence="14">
    <location>
        <begin position="88"/>
        <end position="186"/>
    </location>
</feature>
<dbReference type="Pfam" id="PF02805">
    <property type="entry name" value="Ada_Zn_binding"/>
    <property type="match status" value="1"/>
</dbReference>
<dbReference type="GO" id="GO:0032131">
    <property type="term" value="F:alkylated DNA binding"/>
    <property type="evidence" value="ECO:0007669"/>
    <property type="project" value="TreeGrafter"/>
</dbReference>
<keyword evidence="11" id="KW-0010">Activator</keyword>
<keyword evidence="9" id="KW-0805">Transcription regulation</keyword>
<gene>
    <name evidence="15" type="ORF">IBG24_04640</name>
</gene>
<dbReference type="GO" id="GO:0005737">
    <property type="term" value="C:cytoplasm"/>
    <property type="evidence" value="ECO:0007669"/>
    <property type="project" value="TreeGrafter"/>
</dbReference>
<keyword evidence="6" id="KW-0479">Metal-binding</keyword>
<dbReference type="GO" id="GO:0032259">
    <property type="term" value="P:methylation"/>
    <property type="evidence" value="ECO:0007669"/>
    <property type="project" value="UniProtKB-KW"/>
</dbReference>
<dbReference type="GO" id="GO:0043565">
    <property type="term" value="F:sequence-specific DNA binding"/>
    <property type="evidence" value="ECO:0007669"/>
    <property type="project" value="InterPro"/>
</dbReference>
<evidence type="ECO:0000256" key="1">
    <source>
        <dbReference type="ARBA" id="ARBA00000086"/>
    </source>
</evidence>
<keyword evidence="13" id="KW-0234">DNA repair</keyword>
<dbReference type="GO" id="GO:0008168">
    <property type="term" value="F:methyltransferase activity"/>
    <property type="evidence" value="ECO:0007669"/>
    <property type="project" value="UniProtKB-KW"/>
</dbReference>
<dbReference type="Pfam" id="PF12833">
    <property type="entry name" value="HTH_18"/>
    <property type="match status" value="1"/>
</dbReference>
<evidence type="ECO:0000313" key="15">
    <source>
        <dbReference type="EMBL" id="MBC9225599.1"/>
    </source>
</evidence>
<dbReference type="InterPro" id="IPR009057">
    <property type="entry name" value="Homeodomain-like_sf"/>
</dbReference>
<dbReference type="GO" id="GO:0008270">
    <property type="term" value="F:zinc ion binding"/>
    <property type="evidence" value="ECO:0007669"/>
    <property type="project" value="InterPro"/>
</dbReference>
<evidence type="ECO:0000259" key="14">
    <source>
        <dbReference type="PROSITE" id="PS01124"/>
    </source>
</evidence>
<dbReference type="PROSITE" id="PS01124">
    <property type="entry name" value="HTH_ARAC_FAMILY_2"/>
    <property type="match status" value="1"/>
</dbReference>
<dbReference type="InterPro" id="IPR051912">
    <property type="entry name" value="Alkylbase_DNA_Glycosylase/TA"/>
</dbReference>
<dbReference type="SMART" id="SM01009">
    <property type="entry name" value="AlkA_N"/>
    <property type="match status" value="1"/>
</dbReference>
<evidence type="ECO:0000313" key="16">
    <source>
        <dbReference type="Proteomes" id="UP000620591"/>
    </source>
</evidence>
<evidence type="ECO:0000256" key="9">
    <source>
        <dbReference type="ARBA" id="ARBA00023015"/>
    </source>
</evidence>
<keyword evidence="12" id="KW-0804">Transcription</keyword>
<dbReference type="PANTHER" id="PTHR43003">
    <property type="entry name" value="DNA-3-METHYLADENINE GLYCOSYLASE"/>
    <property type="match status" value="1"/>
</dbReference>
<comment type="catalytic activity">
    <reaction evidence="1">
        <text>Hydrolysis of alkylated DNA, releasing 3-methyladenine, 3-methylguanine, 7-methylguanine and 7-methyladenine.</text>
        <dbReference type="EC" id="3.2.2.21"/>
    </reaction>
</comment>
<dbReference type="Gene3D" id="1.10.10.60">
    <property type="entry name" value="Homeodomain-like"/>
    <property type="match status" value="1"/>
</dbReference>
<dbReference type="InterPro" id="IPR018060">
    <property type="entry name" value="HTH_AraC"/>
</dbReference>
<evidence type="ECO:0000256" key="7">
    <source>
        <dbReference type="ARBA" id="ARBA00022763"/>
    </source>
</evidence>
<protein>
    <recommendedName>
        <fullName evidence="3">DNA-3-methyladenine glycosylase II</fullName>
        <ecNumber evidence="3">3.2.2.21</ecNumber>
    </recommendedName>
</protein>
<dbReference type="GO" id="GO:0008725">
    <property type="term" value="F:DNA-3-methyladenine glycosylase activity"/>
    <property type="evidence" value="ECO:0007669"/>
    <property type="project" value="TreeGrafter"/>
</dbReference>
<organism evidence="15 16">
    <name type="scientific">Aeromicrobium senzhongii</name>
    <dbReference type="NCBI Taxonomy" id="2663859"/>
    <lineage>
        <taxon>Bacteria</taxon>
        <taxon>Bacillati</taxon>
        <taxon>Actinomycetota</taxon>
        <taxon>Actinomycetes</taxon>
        <taxon>Propionibacteriales</taxon>
        <taxon>Nocardioidaceae</taxon>
        <taxon>Aeromicrobium</taxon>
    </lineage>
</organism>
<sequence>MGVMDPVDCYRAVSARDARFDGVFYTAVRTTGIYCRPSCPAMTPREANVGFYRSAAAAERAGFRACRRCRPDSTPGSPEWNVRADVVARAVRLIGDGVVEREGVSGLAGRLGYSERQVNRLVTAELGAGPQAIARSNRARTARLLLETTAMRAADVAFAAGYGSVRQFNDSIRESFGLTPRELRARSRRSTHDGAGRIRLELAVRPPFHGAGLLEWLAPRAIEGVEAVGERTYARILNLPHGVGAVELELHGDHVTADLELTDLRDLATAVHRCRRLLDLDADPVAIDEALSTDPLLADLVHEVPGIRLPGQVDGFEMVLRAIVGQQVSVAGARTILGRIARSRGTEVDLALARRHGLTHAFATAESVAEAAPEEFAMPRGRAAAILEVAHAIAAGELDLDPGADRERAREQLLAIRGIGPWTADYVRMRALGDPDVLLDTDLVLRRVLAREGLDRARTDRWRPWRSYASLHLWRTA</sequence>
<dbReference type="InterPro" id="IPR010316">
    <property type="entry name" value="AlkA_N"/>
</dbReference>
<dbReference type="InterPro" id="IPR011257">
    <property type="entry name" value="DNA_glycosylase"/>
</dbReference>
<evidence type="ECO:0000256" key="10">
    <source>
        <dbReference type="ARBA" id="ARBA00023125"/>
    </source>
</evidence>
<evidence type="ECO:0000256" key="3">
    <source>
        <dbReference type="ARBA" id="ARBA00012000"/>
    </source>
</evidence>
<reference evidence="15" key="1">
    <citation type="submission" date="2020-09" db="EMBL/GenBank/DDBJ databases">
        <title>Novel species in genus Aeromicrobium.</title>
        <authorList>
            <person name="Zhang G."/>
        </authorList>
    </citation>
    <scope>NUCLEOTIDE SEQUENCE</scope>
    <source>
        <strain evidence="15">Zg-636</strain>
    </source>
</reference>
<evidence type="ECO:0000256" key="6">
    <source>
        <dbReference type="ARBA" id="ARBA00022723"/>
    </source>
</evidence>
<dbReference type="Gene3D" id="3.40.10.10">
    <property type="entry name" value="DNA Methylphosphotriester Repair Domain"/>
    <property type="match status" value="1"/>
</dbReference>
<proteinExistence type="predicted"/>
<dbReference type="Proteomes" id="UP000620591">
    <property type="component" value="Unassembled WGS sequence"/>
</dbReference>
<evidence type="ECO:0000256" key="12">
    <source>
        <dbReference type="ARBA" id="ARBA00023163"/>
    </source>
</evidence>
<evidence type="ECO:0000256" key="11">
    <source>
        <dbReference type="ARBA" id="ARBA00023159"/>
    </source>
</evidence>
<comment type="caution">
    <text evidence="15">The sequence shown here is derived from an EMBL/GenBank/DDBJ whole genome shotgun (WGS) entry which is preliminary data.</text>
</comment>
<keyword evidence="8" id="KW-0862">Zinc</keyword>
<accession>A0A8I0ET80</accession>
<name>A0A8I0ET80_9ACTN</name>
<dbReference type="EC" id="3.2.2.21" evidence="3"/>
<evidence type="ECO:0000256" key="13">
    <source>
        <dbReference type="ARBA" id="ARBA00023204"/>
    </source>
</evidence>
<keyword evidence="4" id="KW-0489">Methyltransferase</keyword>
<dbReference type="SMART" id="SM00342">
    <property type="entry name" value="HTH_ARAC"/>
    <property type="match status" value="1"/>
</dbReference>
<dbReference type="SUPFAM" id="SSF57884">
    <property type="entry name" value="Ada DNA repair protein, N-terminal domain (N-Ada 10)"/>
    <property type="match status" value="1"/>
</dbReference>
<dbReference type="CDD" id="cd00056">
    <property type="entry name" value="ENDO3c"/>
    <property type="match status" value="1"/>
</dbReference>
<evidence type="ECO:0000256" key="2">
    <source>
        <dbReference type="ARBA" id="ARBA00001947"/>
    </source>
</evidence>
<dbReference type="InterPro" id="IPR037046">
    <property type="entry name" value="AlkA_N_sf"/>
</dbReference>
<dbReference type="SUPFAM" id="SSF55945">
    <property type="entry name" value="TATA-box binding protein-like"/>
    <property type="match status" value="1"/>
</dbReference>
<dbReference type="GO" id="GO:0006307">
    <property type="term" value="P:DNA alkylation repair"/>
    <property type="evidence" value="ECO:0007669"/>
    <property type="project" value="TreeGrafter"/>
</dbReference>
<keyword evidence="5" id="KW-0808">Transferase</keyword>
<dbReference type="GO" id="GO:0006285">
    <property type="term" value="P:base-excision repair, AP site formation"/>
    <property type="evidence" value="ECO:0007669"/>
    <property type="project" value="TreeGrafter"/>
</dbReference>
<keyword evidence="7" id="KW-0227">DNA damage</keyword>
<dbReference type="InterPro" id="IPR023170">
    <property type="entry name" value="HhH_base_excis_C"/>
</dbReference>
<dbReference type="Gene3D" id="1.10.340.30">
    <property type="entry name" value="Hypothetical protein, domain 2"/>
    <property type="match status" value="1"/>
</dbReference>
<comment type="cofactor">
    <cofactor evidence="2">
        <name>Zn(2+)</name>
        <dbReference type="ChEBI" id="CHEBI:29105"/>
    </cofactor>
</comment>
<dbReference type="FunFam" id="3.40.10.10:FF:000001">
    <property type="entry name" value="DNA-3-methyladenine glycosylase 2"/>
    <property type="match status" value="1"/>
</dbReference>
<dbReference type="SUPFAM" id="SSF46689">
    <property type="entry name" value="Homeodomain-like"/>
    <property type="match status" value="1"/>
</dbReference>
<dbReference type="PANTHER" id="PTHR43003:SF13">
    <property type="entry name" value="DNA-3-METHYLADENINE GLYCOSYLASE 2"/>
    <property type="match status" value="1"/>
</dbReference>
<dbReference type="AlphaFoldDB" id="A0A8I0ET80"/>
<keyword evidence="10" id="KW-0238">DNA-binding</keyword>
<dbReference type="GO" id="GO:0032993">
    <property type="term" value="C:protein-DNA complex"/>
    <property type="evidence" value="ECO:0007669"/>
    <property type="project" value="TreeGrafter"/>
</dbReference>
<dbReference type="Pfam" id="PF06029">
    <property type="entry name" value="AlkA_N"/>
    <property type="match status" value="1"/>
</dbReference>
<evidence type="ECO:0000256" key="5">
    <source>
        <dbReference type="ARBA" id="ARBA00022679"/>
    </source>
</evidence>
<dbReference type="GO" id="GO:0003700">
    <property type="term" value="F:DNA-binding transcription factor activity"/>
    <property type="evidence" value="ECO:0007669"/>
    <property type="project" value="InterPro"/>
</dbReference>
<dbReference type="Gene3D" id="3.30.310.20">
    <property type="entry name" value="DNA-3-methyladenine glycosylase AlkA, N-terminal domain"/>
    <property type="match status" value="1"/>
</dbReference>
<evidence type="ECO:0000256" key="4">
    <source>
        <dbReference type="ARBA" id="ARBA00022603"/>
    </source>
</evidence>
<dbReference type="SUPFAM" id="SSF48150">
    <property type="entry name" value="DNA-glycosylase"/>
    <property type="match status" value="1"/>
</dbReference>
<dbReference type="GO" id="GO:0043916">
    <property type="term" value="F:DNA-7-methylguanine glycosylase activity"/>
    <property type="evidence" value="ECO:0007669"/>
    <property type="project" value="TreeGrafter"/>
</dbReference>
<dbReference type="InterPro" id="IPR035451">
    <property type="entry name" value="Ada-like_dom_sf"/>
</dbReference>
<dbReference type="InterPro" id="IPR004026">
    <property type="entry name" value="Ada_DNA_repair_Zn-bd"/>
</dbReference>
<dbReference type="SMART" id="SM00478">
    <property type="entry name" value="ENDO3c"/>
    <property type="match status" value="1"/>
</dbReference>
<dbReference type="InterPro" id="IPR003265">
    <property type="entry name" value="HhH-GPD_domain"/>
</dbReference>